<comment type="caution">
    <text evidence="3">The sequence shown here is derived from an EMBL/GenBank/DDBJ whole genome shotgun (WGS) entry which is preliminary data.</text>
</comment>
<dbReference type="Pfam" id="PF04432">
    <property type="entry name" value="FrhB_FdhB_C"/>
    <property type="match status" value="1"/>
</dbReference>
<dbReference type="Proteomes" id="UP000282977">
    <property type="component" value="Unassembled WGS sequence"/>
</dbReference>
<dbReference type="AlphaFoldDB" id="A0A437J459"/>
<feature type="domain" description="Coenzyme F420 hydrogenase/dehydrogenase beta subunit N-terminal" evidence="1">
    <location>
        <begin position="89"/>
        <end position="165"/>
    </location>
</feature>
<organism evidence="3 4">
    <name type="scientific">Sphingobium algorifonticola</name>
    <dbReference type="NCBI Taxonomy" id="2008318"/>
    <lineage>
        <taxon>Bacteria</taxon>
        <taxon>Pseudomonadati</taxon>
        <taxon>Pseudomonadota</taxon>
        <taxon>Alphaproteobacteria</taxon>
        <taxon>Sphingomonadales</taxon>
        <taxon>Sphingomonadaceae</taxon>
        <taxon>Sphingobium</taxon>
    </lineage>
</organism>
<evidence type="ECO:0000259" key="1">
    <source>
        <dbReference type="Pfam" id="PF04422"/>
    </source>
</evidence>
<evidence type="ECO:0000259" key="2">
    <source>
        <dbReference type="Pfam" id="PF04432"/>
    </source>
</evidence>
<dbReference type="InterPro" id="IPR007525">
    <property type="entry name" value="FrhB_FdhB_C"/>
</dbReference>
<sequence>MTAPETPVPSLYPDRPDSDSPLWAPALGAAAHRDLCTDCGLSRMAEAKRCGTACQFIRPDYNSLEARVHGRARDPARPDELYFGPFRQMLRARLTPPGAGAQWTGITTQIAERLLATGAVDTVLTMAPDPQDKWRPVPVLVTRAEGMAQVRGMRMGYAPLLALLEPARAAGYRRIAMIGIPCQVHALRGIEQSLDFERIYVIGTPCSDNTTTARFHEFLALLSDDPDSITYLEFRADYHVELRFADGRVKAIPFLQLPISQLPPDFFPLTCRTCVDYTNVLADITVGYMAGEGDQWLIVRNDRGTELLDLLGDALVVRPLGTAGKRAGAVRGFIANVERAAGGLPLRRMPQWVRPIVGWLMPRIGPRGLEFARTRVEMKAAETVVHLRREKPRRMKSMIPAHIWALVAPYGLTASADEAPSADSSMSPPKAR</sequence>
<proteinExistence type="predicted"/>
<dbReference type="OrthoDB" id="593768at2"/>
<name>A0A437J459_9SPHN</name>
<dbReference type="InterPro" id="IPR007516">
    <property type="entry name" value="Co_F420_Hydgase/DH_bsu_N"/>
</dbReference>
<keyword evidence="4" id="KW-1185">Reference proteome</keyword>
<evidence type="ECO:0000313" key="3">
    <source>
        <dbReference type="EMBL" id="RVT39456.1"/>
    </source>
</evidence>
<dbReference type="RefSeq" id="WP_127691818.1">
    <property type="nucleotide sequence ID" value="NZ_RZUL01000007.1"/>
</dbReference>
<protein>
    <submittedName>
        <fullName evidence="3">Coenzyme F420 hydrogenase</fullName>
    </submittedName>
</protein>
<accession>A0A437J459</accession>
<gene>
    <name evidence="3" type="ORF">ENE74_15560</name>
</gene>
<evidence type="ECO:0000313" key="4">
    <source>
        <dbReference type="Proteomes" id="UP000282977"/>
    </source>
</evidence>
<dbReference type="Pfam" id="PF04422">
    <property type="entry name" value="FrhB_FdhB_N"/>
    <property type="match status" value="1"/>
</dbReference>
<dbReference type="InterPro" id="IPR045220">
    <property type="entry name" value="FRHB/FDHB/HCAR-like"/>
</dbReference>
<reference evidence="3 4" key="1">
    <citation type="submission" date="2019-01" db="EMBL/GenBank/DDBJ databases">
        <authorList>
            <person name="Chen W.-M."/>
        </authorList>
    </citation>
    <scope>NUCLEOTIDE SEQUENCE [LARGE SCALE GENOMIC DNA]</scope>
    <source>
        <strain evidence="3 4">TLA-22</strain>
    </source>
</reference>
<dbReference type="EMBL" id="RZUL01000007">
    <property type="protein sequence ID" value="RVT39456.1"/>
    <property type="molecule type" value="Genomic_DNA"/>
</dbReference>
<feature type="domain" description="Coenzyme F420 hydrogenase/dehydrogenase beta subunit C-terminal" evidence="2">
    <location>
        <begin position="173"/>
        <end position="311"/>
    </location>
</feature>
<dbReference type="PANTHER" id="PTHR31332">
    <property type="entry name" value="7-HYDROXYMETHYL CHLOROPHYLL A REDUCTASE, CHLOROPLASTIC"/>
    <property type="match status" value="1"/>
</dbReference>
<dbReference type="PANTHER" id="PTHR31332:SF0">
    <property type="entry name" value="7-HYDROXYMETHYL CHLOROPHYLL A REDUCTASE, CHLOROPLASTIC"/>
    <property type="match status" value="1"/>
</dbReference>
<dbReference type="GO" id="GO:0052592">
    <property type="term" value="F:oxidoreductase activity, acting on CH or CH2 groups, with an iron-sulfur protein as acceptor"/>
    <property type="evidence" value="ECO:0007669"/>
    <property type="project" value="TreeGrafter"/>
</dbReference>